<dbReference type="GO" id="GO:0007165">
    <property type="term" value="P:signal transduction"/>
    <property type="evidence" value="ECO:0007669"/>
    <property type="project" value="UniProtKB-KW"/>
</dbReference>
<evidence type="ECO:0000256" key="8">
    <source>
        <dbReference type="ARBA" id="ARBA00023136"/>
    </source>
</evidence>
<evidence type="ECO:0000256" key="3">
    <source>
        <dbReference type="ARBA" id="ARBA00022481"/>
    </source>
</evidence>
<dbReference type="NCBIfam" id="TIGR00229">
    <property type="entry name" value="sensory_box"/>
    <property type="match status" value="1"/>
</dbReference>
<evidence type="ECO:0000256" key="7">
    <source>
        <dbReference type="ARBA" id="ARBA00022989"/>
    </source>
</evidence>
<dbReference type="Pfam" id="PF00672">
    <property type="entry name" value="HAMP"/>
    <property type="match status" value="1"/>
</dbReference>
<dbReference type="InterPro" id="IPR004089">
    <property type="entry name" value="MCPsignal_dom"/>
</dbReference>
<dbReference type="Gene3D" id="1.10.287.950">
    <property type="entry name" value="Methyl-accepting chemotaxis protein"/>
    <property type="match status" value="1"/>
</dbReference>
<dbReference type="OrthoDB" id="2489132at2"/>
<dbReference type="CDD" id="cd11386">
    <property type="entry name" value="MCP_signal"/>
    <property type="match status" value="1"/>
</dbReference>
<keyword evidence="6 14" id="KW-0812">Transmembrane</keyword>
<dbReference type="PANTHER" id="PTHR43531">
    <property type="entry name" value="PROTEIN ICFG"/>
    <property type="match status" value="1"/>
</dbReference>
<dbReference type="AlphaFoldDB" id="A0A1G9D453"/>
<protein>
    <submittedName>
        <fullName evidence="18">Methyl-accepting chemotaxis sensory transducer with TarH sensor /methyl-accepting chemotaxis sensory transducer with Pas/Pac sensor</fullName>
    </submittedName>
</protein>
<evidence type="ECO:0000256" key="9">
    <source>
        <dbReference type="ARBA" id="ARBA00023224"/>
    </source>
</evidence>
<dbReference type="PROSITE" id="PS50112">
    <property type="entry name" value="PAS"/>
    <property type="match status" value="1"/>
</dbReference>
<feature type="domain" description="PAS" evidence="16">
    <location>
        <begin position="25"/>
        <end position="76"/>
    </location>
</feature>
<keyword evidence="8 14" id="KW-0472">Membrane</keyword>
<dbReference type="Pfam" id="PF08447">
    <property type="entry name" value="PAS_3"/>
    <property type="match status" value="1"/>
</dbReference>
<keyword evidence="3" id="KW-0488">Methylation</keyword>
<dbReference type="SUPFAM" id="SSF58104">
    <property type="entry name" value="Methyl-accepting chemotaxis protein (MCP) signaling domain"/>
    <property type="match status" value="1"/>
</dbReference>
<evidence type="ECO:0000256" key="5">
    <source>
        <dbReference type="ARBA" id="ARBA00022519"/>
    </source>
</evidence>
<dbReference type="PROSITE" id="PS50111">
    <property type="entry name" value="CHEMOTAXIS_TRANSDUC_2"/>
    <property type="match status" value="1"/>
</dbReference>
<dbReference type="RefSeq" id="WP_089688832.1">
    <property type="nucleotide sequence ID" value="NZ_FNES01000020.1"/>
</dbReference>
<comment type="similarity">
    <text evidence="10">Belongs to the methyl-accepting chemotaxis (MCP) protein family.</text>
</comment>
<evidence type="ECO:0000313" key="18">
    <source>
        <dbReference type="EMBL" id="SDK58623.1"/>
    </source>
</evidence>
<dbReference type="InterPro" id="IPR000014">
    <property type="entry name" value="PAS"/>
</dbReference>
<feature type="transmembrane region" description="Helical" evidence="14">
    <location>
        <begin position="169"/>
        <end position="191"/>
    </location>
</feature>
<dbReference type="InterPro" id="IPR003122">
    <property type="entry name" value="Tar_rcpt_lig-bd"/>
</dbReference>
<dbReference type="CDD" id="cd00130">
    <property type="entry name" value="PAS"/>
    <property type="match status" value="1"/>
</dbReference>
<evidence type="ECO:0000256" key="4">
    <source>
        <dbReference type="ARBA" id="ARBA00022500"/>
    </source>
</evidence>
<evidence type="ECO:0000259" key="17">
    <source>
        <dbReference type="PROSITE" id="PS50885"/>
    </source>
</evidence>
<evidence type="ECO:0000256" key="13">
    <source>
        <dbReference type="SAM" id="MobiDB-lite"/>
    </source>
</evidence>
<feature type="region of interest" description="Disordered" evidence="13">
    <location>
        <begin position="683"/>
        <end position="729"/>
    </location>
</feature>
<feature type="compositionally biased region" description="Basic and acidic residues" evidence="13">
    <location>
        <begin position="702"/>
        <end position="712"/>
    </location>
</feature>
<organism evidence="18 19">
    <name type="scientific">Billgrantia gudaonensis</name>
    <dbReference type="NCBI Taxonomy" id="376427"/>
    <lineage>
        <taxon>Bacteria</taxon>
        <taxon>Pseudomonadati</taxon>
        <taxon>Pseudomonadota</taxon>
        <taxon>Gammaproteobacteria</taxon>
        <taxon>Oceanospirillales</taxon>
        <taxon>Halomonadaceae</taxon>
        <taxon>Billgrantia</taxon>
    </lineage>
</organism>
<comment type="subcellular location">
    <subcellularLocation>
        <location evidence="1">Cell inner membrane</location>
        <topology evidence="1">Multi-pass membrane protein</topology>
    </subcellularLocation>
</comment>
<evidence type="ECO:0000256" key="2">
    <source>
        <dbReference type="ARBA" id="ARBA00022475"/>
    </source>
</evidence>
<evidence type="ECO:0000256" key="10">
    <source>
        <dbReference type="ARBA" id="ARBA00029447"/>
    </source>
</evidence>
<evidence type="ECO:0000259" key="15">
    <source>
        <dbReference type="PROSITE" id="PS50111"/>
    </source>
</evidence>
<accession>A0A1G9D453</accession>
<keyword evidence="7 14" id="KW-1133">Transmembrane helix</keyword>
<dbReference type="Pfam" id="PF00015">
    <property type="entry name" value="MCPsignal"/>
    <property type="match status" value="1"/>
</dbReference>
<feature type="compositionally biased region" description="Low complexity" evidence="13">
    <location>
        <begin position="452"/>
        <end position="462"/>
    </location>
</feature>
<keyword evidence="2" id="KW-1003">Cell membrane</keyword>
<feature type="coiled-coil region" evidence="12">
    <location>
        <begin position="646"/>
        <end position="673"/>
    </location>
</feature>
<evidence type="ECO:0000256" key="12">
    <source>
        <dbReference type="SAM" id="Coils"/>
    </source>
</evidence>
<dbReference type="SUPFAM" id="SSF55785">
    <property type="entry name" value="PYP-like sensor domain (PAS domain)"/>
    <property type="match status" value="1"/>
</dbReference>
<evidence type="ECO:0000259" key="16">
    <source>
        <dbReference type="PROSITE" id="PS50112"/>
    </source>
</evidence>
<dbReference type="InterPro" id="IPR035965">
    <property type="entry name" value="PAS-like_dom_sf"/>
</dbReference>
<dbReference type="SMART" id="SM00091">
    <property type="entry name" value="PAS"/>
    <property type="match status" value="1"/>
</dbReference>
<dbReference type="InterPro" id="IPR013655">
    <property type="entry name" value="PAS_fold_3"/>
</dbReference>
<dbReference type="PRINTS" id="PR00260">
    <property type="entry name" value="CHEMTRNSDUCR"/>
</dbReference>
<dbReference type="EMBL" id="FNES01000020">
    <property type="protein sequence ID" value="SDK58623.1"/>
    <property type="molecule type" value="Genomic_DNA"/>
</dbReference>
<dbReference type="FunFam" id="3.30.450.20:FF:000046">
    <property type="entry name" value="Aerotaxis sensor receptor"/>
    <property type="match status" value="1"/>
</dbReference>
<evidence type="ECO:0000256" key="11">
    <source>
        <dbReference type="PROSITE-ProRule" id="PRU00284"/>
    </source>
</evidence>
<feature type="domain" description="Methyl-accepting transducer" evidence="15">
    <location>
        <begin position="428"/>
        <end position="657"/>
    </location>
</feature>
<name>A0A1G9D453_9GAMM</name>
<dbReference type="FunFam" id="1.10.287.950:FF:000001">
    <property type="entry name" value="Methyl-accepting chemotaxis sensory transducer"/>
    <property type="match status" value="1"/>
</dbReference>
<feature type="domain" description="HAMP" evidence="17">
    <location>
        <begin position="371"/>
        <end position="423"/>
    </location>
</feature>
<dbReference type="STRING" id="376427.SAMN04487954_1209"/>
<dbReference type="InterPro" id="IPR051310">
    <property type="entry name" value="MCP_chemotaxis"/>
</dbReference>
<keyword evidence="19" id="KW-1185">Reference proteome</keyword>
<evidence type="ECO:0000313" key="19">
    <source>
        <dbReference type="Proteomes" id="UP000198525"/>
    </source>
</evidence>
<dbReference type="CDD" id="cd06225">
    <property type="entry name" value="HAMP"/>
    <property type="match status" value="1"/>
</dbReference>
<dbReference type="Proteomes" id="UP000198525">
    <property type="component" value="Unassembled WGS sequence"/>
</dbReference>
<dbReference type="Pfam" id="PF02203">
    <property type="entry name" value="TarH"/>
    <property type="match status" value="1"/>
</dbReference>
<dbReference type="Gene3D" id="3.30.450.20">
    <property type="entry name" value="PAS domain"/>
    <property type="match status" value="1"/>
</dbReference>
<dbReference type="GO" id="GO:0004888">
    <property type="term" value="F:transmembrane signaling receptor activity"/>
    <property type="evidence" value="ECO:0007669"/>
    <property type="project" value="InterPro"/>
</dbReference>
<dbReference type="SMART" id="SM00283">
    <property type="entry name" value="MA"/>
    <property type="match status" value="1"/>
</dbReference>
<feature type="compositionally biased region" description="Polar residues" evidence="13">
    <location>
        <begin position="684"/>
        <end position="693"/>
    </location>
</feature>
<proteinExistence type="inferred from homology"/>
<feature type="region of interest" description="Disordered" evidence="13">
    <location>
        <begin position="443"/>
        <end position="462"/>
    </location>
</feature>
<evidence type="ECO:0000256" key="14">
    <source>
        <dbReference type="SAM" id="Phobius"/>
    </source>
</evidence>
<feature type="transmembrane region" description="Helical" evidence="14">
    <location>
        <begin position="353"/>
        <end position="373"/>
    </location>
</feature>
<keyword evidence="4" id="KW-0145">Chemotaxis</keyword>
<dbReference type="PANTHER" id="PTHR43531:SF14">
    <property type="entry name" value="METHYL-ACCEPTING CHEMOTAXIS PROTEIN I-RELATED"/>
    <property type="match status" value="1"/>
</dbReference>
<reference evidence="18 19" key="1">
    <citation type="submission" date="2016-10" db="EMBL/GenBank/DDBJ databases">
        <authorList>
            <person name="de Groot N.N."/>
        </authorList>
    </citation>
    <scope>NUCLEOTIDE SEQUENCE [LARGE SCALE GENOMIC DNA]</scope>
    <source>
        <strain evidence="18 19">CGMCC 1.6133</strain>
    </source>
</reference>
<evidence type="ECO:0000256" key="1">
    <source>
        <dbReference type="ARBA" id="ARBA00004429"/>
    </source>
</evidence>
<keyword evidence="12" id="KW-0175">Coiled coil</keyword>
<dbReference type="SMART" id="SM00304">
    <property type="entry name" value="HAMP"/>
    <property type="match status" value="1"/>
</dbReference>
<dbReference type="GO" id="GO:0005886">
    <property type="term" value="C:plasma membrane"/>
    <property type="evidence" value="ECO:0007669"/>
    <property type="project" value="UniProtKB-SubCell"/>
</dbReference>
<dbReference type="GO" id="GO:0052131">
    <property type="term" value="P:positive aerotaxis"/>
    <property type="evidence" value="ECO:0007669"/>
    <property type="project" value="UniProtKB-ARBA"/>
</dbReference>
<keyword evidence="5" id="KW-0997">Cell inner membrane</keyword>
<dbReference type="InterPro" id="IPR004090">
    <property type="entry name" value="Chemotax_Me-accpt_rcpt"/>
</dbReference>
<sequence length="729" mass="79975">MRNNQPVTQREYQLDSEELLISRTDLEGRITYANSHFVEVSGFTWEELYGSPHNIVRHPDMPPQVFADLWETLQKGDSWQGLVKNRCKNGDHYWVHATVTPILEDGECLGFTSVRVKADPEAVQRVEKQYARLRDGKGHGLTVAKGQVTRRGLAGWWARLNLGSVRAKLVMMTLVPLLLLAVSSGVGLFGVQVSGERVDELNRDGLQDVIRLQQLDQLVTQAHQEVGGQDRMEILSSRETHAENLSEIAVRLRELWGEYRDRDVNATPLADEFGEALTRYVDESVTHFRDALASDDSMDTFTALNNDVAPLREQGRELSGTINELIEQKRQAALDMSAAAAAGQRQMLIGQSVFLAIGLVVLVAFGTWIMRAINRPLHRARNIALQIASGNLATVVPKLKRDEFGELMDTLGIMRRSLYNTTQGVKRGIGVVEPASRSIADGNEGLASRTEQQASSLQQTASSMEEMTTTVQQNSDNARQASGLAMDNANRMRDTGELMQEVVSSMERITASSQKMKDIIGVIDGIAFQTNILALNASVEAARAGEHGRGFAVVAEEVRSLAGRSADAAKEIRGLIDGTNGEIEGGASRVQQVESAMSEVMQSSTRVNDIIGEITAASDEQSNGIGQINQAIGELDQVTQENASRVQETATAAKDLMRQIEELARDIQVFRMRGMGAEQVVAVASTSRSQTGVSRDASPRSVQRDPLPEKRQSKSAPVSPAAEEEWETF</sequence>
<gene>
    <name evidence="18" type="ORF">SAMN04487954_1209</name>
</gene>
<dbReference type="PROSITE" id="PS50885">
    <property type="entry name" value="HAMP"/>
    <property type="match status" value="1"/>
</dbReference>
<keyword evidence="9 11" id="KW-0807">Transducer</keyword>
<dbReference type="InterPro" id="IPR003660">
    <property type="entry name" value="HAMP_dom"/>
</dbReference>
<evidence type="ECO:0000256" key="6">
    <source>
        <dbReference type="ARBA" id="ARBA00022692"/>
    </source>
</evidence>